<evidence type="ECO:0000313" key="2">
    <source>
        <dbReference type="Proteomes" id="UP000191153"/>
    </source>
</evidence>
<proteinExistence type="predicted"/>
<evidence type="ECO:0000313" key="1">
    <source>
        <dbReference type="EMBL" id="SJZ95305.1"/>
    </source>
</evidence>
<dbReference type="EMBL" id="FUWX01000016">
    <property type="protein sequence ID" value="SJZ95305.1"/>
    <property type="molecule type" value="Genomic_DNA"/>
</dbReference>
<dbReference type="Proteomes" id="UP000191153">
    <property type="component" value="Unassembled WGS sequence"/>
</dbReference>
<dbReference type="STRING" id="180163.SAMN02745174_02052"/>
<dbReference type="RefSeq" id="WP_078694505.1">
    <property type="nucleotide sequence ID" value="NZ_FUWX01000016.1"/>
</dbReference>
<sequence length="108" mass="11517">MDKTLKTDNLFNGYIAPRVVKGVEVEAGTYLRGTAIGEVAGTFKQIGESTYEATTLYGIVANDVTLASKGKVEVYLSGEFNKEALNVKSGANVNDLVIPGRKIGIFIS</sequence>
<keyword evidence="2" id="KW-1185">Reference proteome</keyword>
<protein>
    <recommendedName>
        <fullName evidence="3">Bacteriophage lambda head decoration protein D</fullName>
    </recommendedName>
</protein>
<reference evidence="1 2" key="1">
    <citation type="submission" date="2017-02" db="EMBL/GenBank/DDBJ databases">
        <authorList>
            <person name="Peterson S.W."/>
        </authorList>
    </citation>
    <scope>NUCLEOTIDE SEQUENCE [LARGE SCALE GENOMIC DNA]</scope>
    <source>
        <strain evidence="1 2">ATCC 700028</strain>
    </source>
</reference>
<organism evidence="1 2">
    <name type="scientific">Cetobacterium ceti</name>
    <dbReference type="NCBI Taxonomy" id="180163"/>
    <lineage>
        <taxon>Bacteria</taxon>
        <taxon>Fusobacteriati</taxon>
        <taxon>Fusobacteriota</taxon>
        <taxon>Fusobacteriia</taxon>
        <taxon>Fusobacteriales</taxon>
        <taxon>Fusobacteriaceae</taxon>
        <taxon>Cetobacterium</taxon>
    </lineage>
</organism>
<evidence type="ECO:0008006" key="3">
    <source>
        <dbReference type="Google" id="ProtNLM"/>
    </source>
</evidence>
<name>A0A1T4PUT0_9FUSO</name>
<dbReference type="AlphaFoldDB" id="A0A1T4PUT0"/>
<accession>A0A1T4PUT0</accession>
<gene>
    <name evidence="1" type="ORF">SAMN02745174_02052</name>
</gene>